<comment type="caution">
    <text evidence="1">The sequence shown here is derived from an EMBL/GenBank/DDBJ whole genome shotgun (WGS) entry which is preliminary data.</text>
</comment>
<dbReference type="AlphaFoldDB" id="A0A8S7C149"/>
<gene>
    <name evidence="1" type="ORF">FJQ40_21205</name>
</gene>
<protein>
    <submittedName>
        <fullName evidence="1">Uncharacterized protein</fullName>
    </submittedName>
</protein>
<dbReference type="Proteomes" id="UP000533284">
    <property type="component" value="Unassembled WGS sequence"/>
</dbReference>
<organism evidence="1 2">
    <name type="scientific">Escherichia coli</name>
    <dbReference type="NCBI Taxonomy" id="562"/>
    <lineage>
        <taxon>Bacteria</taxon>
        <taxon>Pseudomonadati</taxon>
        <taxon>Pseudomonadota</taxon>
        <taxon>Gammaproteobacteria</taxon>
        <taxon>Enterobacterales</taxon>
        <taxon>Enterobacteriaceae</taxon>
        <taxon>Escherichia</taxon>
    </lineage>
</organism>
<proteinExistence type="predicted"/>
<name>A0A8S7C149_ECOLX</name>
<accession>A0A8S7C149</accession>
<evidence type="ECO:0000313" key="1">
    <source>
        <dbReference type="EMBL" id="EFB1699877.1"/>
    </source>
</evidence>
<dbReference type="EMBL" id="AASDBN010000057">
    <property type="protein sequence ID" value="EFB1699877.1"/>
    <property type="molecule type" value="Genomic_DNA"/>
</dbReference>
<reference evidence="1 2" key="1">
    <citation type="submission" date="2019-06" db="EMBL/GenBank/DDBJ databases">
        <authorList>
            <consortium name="GenomeTrakr network: Whole genome sequencing for foodborne pathogen traceback"/>
        </authorList>
    </citation>
    <scope>NUCLEOTIDE SEQUENCE [LARGE SCALE GENOMIC DNA]</scope>
    <source>
        <strain evidence="1 2">PSU-1847</strain>
    </source>
</reference>
<sequence length="231" mass="26440">MKLIEQTHQINFFTNNNDIVPNTLTIGSMLDKIGKFGFVPTFGQEINAITGEKKQILIMVDTNQTVRVEFPSHGIIFNGLGGEPQAFSEMVLSISRELQNVFPMKKGNRIAVLNSRIYQGDESVYSSLYNALFTYKGVNPFEWDNRIAVRKNIEEYQEEINSISTIRRAEISAPFLNNGMPSDCVLFETDTNTLPQNGYMRFGWDEYIRVLELLCQDNLKTIDNLQRYTSL</sequence>
<evidence type="ECO:0000313" key="2">
    <source>
        <dbReference type="Proteomes" id="UP000533284"/>
    </source>
</evidence>
<dbReference type="RefSeq" id="WP_032235580.1">
    <property type="nucleotide sequence ID" value="NZ_BGHG01000002.1"/>
</dbReference>